<name>A0A7S0AGT9_9STRA</name>
<dbReference type="InterPro" id="IPR002885">
    <property type="entry name" value="PPR_rpt"/>
</dbReference>
<protein>
    <recommendedName>
        <fullName evidence="3">Pentacotripeptide-repeat region of PRORP domain-containing protein</fullName>
    </recommendedName>
</protein>
<dbReference type="Pfam" id="PF13812">
    <property type="entry name" value="PPR_3"/>
    <property type="match status" value="1"/>
</dbReference>
<proteinExistence type="predicted"/>
<dbReference type="Gene3D" id="1.25.40.10">
    <property type="entry name" value="Tetratricopeptide repeat domain"/>
    <property type="match status" value="2"/>
</dbReference>
<evidence type="ECO:0000313" key="2">
    <source>
        <dbReference type="EMBL" id="CAD8363646.1"/>
    </source>
</evidence>
<dbReference type="PANTHER" id="PTHR47942:SF63">
    <property type="entry name" value="PENTATRICOPEPTIDE REPEAT-CONTAINING PROTEIN"/>
    <property type="match status" value="1"/>
</dbReference>
<dbReference type="InterPro" id="IPR051222">
    <property type="entry name" value="PPR/CCM1_RNA-binding"/>
</dbReference>
<sequence length="386" mass="43188">MPDINTYTVVLRGYANRSQPMGADVIFRRLYDRFMATGDRELMPTTEAYNQLIRAWMRSGTRSAASVTEDLLNEMVDANEDAALPNAETFARVMNCHTQASKGNDASSNAQRLMDKMQKLYESGIETLKPNTEVYNAKIKSLAVPGVSDGAVRAVDALHWLVNEYREGNKDLRPTRATFIAAINAQTTNGGKRAAQEAEKLFDLMQTFAKEFKDDQLLPNVRVYNALIRCWARSREKNKAERTRQLLEAMVKESDLRGDDEVTPNHQTYNGVLNACSFPSRGTTIESKYAAFRIAVQTLNELQASESCEPSHVSYGTFLRSCGNLMPLSPKRDAVVGNIFRKCCEEGFVSQFVMDSVSDAASESLKSTLFEDVVGGKLPREWNRNL</sequence>
<dbReference type="PANTHER" id="PTHR47942">
    <property type="entry name" value="TETRATRICOPEPTIDE REPEAT (TPR)-LIKE SUPERFAMILY PROTEIN-RELATED"/>
    <property type="match status" value="1"/>
</dbReference>
<evidence type="ECO:0000256" key="1">
    <source>
        <dbReference type="ARBA" id="ARBA00022737"/>
    </source>
</evidence>
<dbReference type="InterPro" id="IPR011990">
    <property type="entry name" value="TPR-like_helical_dom_sf"/>
</dbReference>
<accession>A0A7S0AGT9</accession>
<dbReference type="AlphaFoldDB" id="A0A7S0AGT9"/>
<gene>
    <name evidence="2" type="ORF">MPOL1434_LOCUS2549</name>
</gene>
<evidence type="ECO:0008006" key="3">
    <source>
        <dbReference type="Google" id="ProtNLM"/>
    </source>
</evidence>
<organism evidence="2">
    <name type="scientific">Minutocellus polymorphus</name>
    <dbReference type="NCBI Taxonomy" id="265543"/>
    <lineage>
        <taxon>Eukaryota</taxon>
        <taxon>Sar</taxon>
        <taxon>Stramenopiles</taxon>
        <taxon>Ochrophyta</taxon>
        <taxon>Bacillariophyta</taxon>
        <taxon>Mediophyceae</taxon>
        <taxon>Cymatosirophycidae</taxon>
        <taxon>Cymatosirales</taxon>
        <taxon>Cymatosiraceae</taxon>
        <taxon>Minutocellus</taxon>
    </lineage>
</organism>
<dbReference type="EMBL" id="HBEJ01004369">
    <property type="protein sequence ID" value="CAD8363646.1"/>
    <property type="molecule type" value="Transcribed_RNA"/>
</dbReference>
<reference evidence="2" key="1">
    <citation type="submission" date="2021-01" db="EMBL/GenBank/DDBJ databases">
        <authorList>
            <person name="Corre E."/>
            <person name="Pelletier E."/>
            <person name="Niang G."/>
            <person name="Scheremetjew M."/>
            <person name="Finn R."/>
            <person name="Kale V."/>
            <person name="Holt S."/>
            <person name="Cochrane G."/>
            <person name="Meng A."/>
            <person name="Brown T."/>
            <person name="Cohen L."/>
        </authorList>
    </citation>
    <scope>NUCLEOTIDE SEQUENCE</scope>
    <source>
        <strain evidence="2">CCMP3303</strain>
    </source>
</reference>
<keyword evidence="1" id="KW-0677">Repeat</keyword>